<dbReference type="Gene3D" id="1.10.150.110">
    <property type="entry name" value="DNA polymerase beta, N-terminal domain-like"/>
    <property type="match status" value="1"/>
</dbReference>
<keyword evidence="8 13" id="KW-0378">Hydrolase</keyword>
<evidence type="ECO:0000256" key="12">
    <source>
        <dbReference type="ARBA" id="ARBA00023242"/>
    </source>
</evidence>
<dbReference type="InterPro" id="IPR033309">
    <property type="entry name" value="Mus81"/>
</dbReference>
<evidence type="ECO:0000259" key="14">
    <source>
        <dbReference type="SMART" id="SM00891"/>
    </source>
</evidence>
<dbReference type="AlphaFoldDB" id="A0ABD1ER58"/>
<dbReference type="GO" id="GO:0005634">
    <property type="term" value="C:nucleus"/>
    <property type="evidence" value="ECO:0007669"/>
    <property type="project" value="UniProtKB-SubCell"/>
</dbReference>
<keyword evidence="7 13" id="KW-0227">DNA damage</keyword>
<evidence type="ECO:0000256" key="1">
    <source>
        <dbReference type="ARBA" id="ARBA00001946"/>
    </source>
</evidence>
<dbReference type="Gene3D" id="1.10.150.670">
    <property type="entry name" value="Crossover junction endonuclease EME1, DNA-binding domain"/>
    <property type="match status" value="1"/>
</dbReference>
<dbReference type="GO" id="GO:0031297">
    <property type="term" value="P:replication fork processing"/>
    <property type="evidence" value="ECO:0007669"/>
    <property type="project" value="UniProtKB-ARBA"/>
</dbReference>
<dbReference type="InterPro" id="IPR011335">
    <property type="entry name" value="Restrct_endonuc-II-like"/>
</dbReference>
<dbReference type="FunFam" id="1.10.150.110:FF:000001">
    <property type="entry name" value="Putative Crossover junction endonuclease MUS81"/>
    <property type="match status" value="1"/>
</dbReference>
<gene>
    <name evidence="15" type="ORF">ABEB36_008508</name>
</gene>
<keyword evidence="10 13" id="KW-0233">DNA recombination</keyword>
<keyword evidence="5 13" id="KW-0479">Metal-binding</keyword>
<protein>
    <recommendedName>
        <fullName evidence="13">Crossover junction endonuclease MUS81</fullName>
        <ecNumber evidence="13">3.1.22.-</ecNumber>
    </recommendedName>
</protein>
<dbReference type="Pfam" id="PF14716">
    <property type="entry name" value="HHH_8"/>
    <property type="match status" value="1"/>
</dbReference>
<evidence type="ECO:0000256" key="9">
    <source>
        <dbReference type="ARBA" id="ARBA00022842"/>
    </source>
</evidence>
<keyword evidence="6 13" id="KW-0255">Endonuclease</keyword>
<dbReference type="SUPFAM" id="SSF52980">
    <property type="entry name" value="Restriction endonuclease-like"/>
    <property type="match status" value="1"/>
</dbReference>
<proteinExistence type="inferred from homology"/>
<keyword evidence="11 13" id="KW-0234">DNA repair</keyword>
<dbReference type="GO" id="GO:0003677">
    <property type="term" value="F:DNA binding"/>
    <property type="evidence" value="ECO:0007669"/>
    <property type="project" value="UniProtKB-UniRule"/>
</dbReference>
<dbReference type="InterPro" id="IPR027421">
    <property type="entry name" value="DNA_pol_lamdba_lyase_dom_sf"/>
</dbReference>
<comment type="subcellular location">
    <subcellularLocation>
        <location evidence="2 13">Nucleus</location>
    </subcellularLocation>
</comment>
<keyword evidence="9 13" id="KW-0460">Magnesium</keyword>
<dbReference type="PANTHER" id="PTHR13451:SF0">
    <property type="entry name" value="CROSSOVER JUNCTION ENDONUCLEASE MUS81"/>
    <property type="match status" value="1"/>
</dbReference>
<comment type="subunit">
    <text evidence="13">Interacts with EME1.</text>
</comment>
<evidence type="ECO:0000256" key="6">
    <source>
        <dbReference type="ARBA" id="ARBA00022759"/>
    </source>
</evidence>
<dbReference type="GO" id="GO:0046872">
    <property type="term" value="F:metal ion binding"/>
    <property type="evidence" value="ECO:0007669"/>
    <property type="project" value="UniProtKB-UniRule"/>
</dbReference>
<evidence type="ECO:0000313" key="16">
    <source>
        <dbReference type="Proteomes" id="UP001566132"/>
    </source>
</evidence>
<evidence type="ECO:0000256" key="5">
    <source>
        <dbReference type="ARBA" id="ARBA00022723"/>
    </source>
</evidence>
<keyword evidence="16" id="KW-1185">Reference proteome</keyword>
<comment type="caution">
    <text evidence="15">The sequence shown here is derived from an EMBL/GenBank/DDBJ whole genome shotgun (WGS) entry which is preliminary data.</text>
</comment>
<sequence>MSQERRKRISVKMKSPNPLFEKWLIEWRDDAIAKDSKLQYTFKTALSSLRKYPLCLETAKECRILKGFGDTICKMLDKKLLEYRNTEQETDTKRAKIDIPDILIENISNEEPKLHESALDIIEIEDDITDLIAKNVDPVKKKTFTKSNSTTSVENTTTQKRSQIEDFSLLPFCFNVILYVDNQEISKHRDILLELSKHNIKHEVKDLKVGDFVWVCRDKQSNNELVLPYAIERKRMDDLAKSIKDKRYYEQKFRLKRSGIDNLIYLVESHGQNRCLSLPLDSLLQAATNTAIQENFFVKFTSDLKETVQYLVNFTGALENIFKAKMLKSCSKDHQSIDLNSDVINLMTFKQFNLSSIKNKAMTITDLFTKMLIQINGMSVEKALSVTQKFSTPNLLRQSYLELSNTSSQEKLLANLKNDISGKTVGSTLSNIVYQTFNKTQY</sequence>
<dbReference type="SMART" id="SM00891">
    <property type="entry name" value="ERCC4"/>
    <property type="match status" value="1"/>
</dbReference>
<keyword evidence="4 13" id="KW-0540">Nuclease</keyword>
<evidence type="ECO:0000256" key="8">
    <source>
        <dbReference type="ARBA" id="ARBA00022801"/>
    </source>
</evidence>
<evidence type="ECO:0000256" key="3">
    <source>
        <dbReference type="ARBA" id="ARBA00010015"/>
    </source>
</evidence>
<comment type="cofactor">
    <cofactor evidence="1 13">
        <name>Mg(2+)</name>
        <dbReference type="ChEBI" id="CHEBI:18420"/>
    </cofactor>
</comment>
<evidence type="ECO:0000256" key="10">
    <source>
        <dbReference type="ARBA" id="ARBA00023172"/>
    </source>
</evidence>
<dbReference type="InterPro" id="IPR006166">
    <property type="entry name" value="ERCC4_domain"/>
</dbReference>
<dbReference type="EMBL" id="JBDJPC010000006">
    <property type="protein sequence ID" value="KAL1497572.1"/>
    <property type="molecule type" value="Genomic_DNA"/>
</dbReference>
<evidence type="ECO:0000256" key="2">
    <source>
        <dbReference type="ARBA" id="ARBA00004123"/>
    </source>
</evidence>
<comment type="function">
    <text evidence="13">Interacts with EME1 to form a DNA structure-specific endonuclease with substrate preference for branched DNA structures with a 5'-end at the branch nick. Typical substrates include 3'-flap structures, D-loops, replication forks and nicked Holliday junctions. May be required in mitosis for the processing of stalled or collapsed replication fork intermediates. May be required in meiosis for the repair of meiosis-specific double strand breaks subsequent to single-end invasion (SEI).</text>
</comment>
<dbReference type="GO" id="GO:0048476">
    <property type="term" value="C:Holliday junction resolvase complex"/>
    <property type="evidence" value="ECO:0007669"/>
    <property type="project" value="UniProtKB-UniRule"/>
</dbReference>
<dbReference type="InterPro" id="IPR042530">
    <property type="entry name" value="EME1/EME2_C"/>
</dbReference>
<evidence type="ECO:0000256" key="11">
    <source>
        <dbReference type="ARBA" id="ARBA00023204"/>
    </source>
</evidence>
<organism evidence="15 16">
    <name type="scientific">Hypothenemus hampei</name>
    <name type="common">Coffee berry borer</name>
    <dbReference type="NCBI Taxonomy" id="57062"/>
    <lineage>
        <taxon>Eukaryota</taxon>
        <taxon>Metazoa</taxon>
        <taxon>Ecdysozoa</taxon>
        <taxon>Arthropoda</taxon>
        <taxon>Hexapoda</taxon>
        <taxon>Insecta</taxon>
        <taxon>Pterygota</taxon>
        <taxon>Neoptera</taxon>
        <taxon>Endopterygota</taxon>
        <taxon>Coleoptera</taxon>
        <taxon>Polyphaga</taxon>
        <taxon>Cucujiformia</taxon>
        <taxon>Curculionidae</taxon>
        <taxon>Scolytinae</taxon>
        <taxon>Hypothenemus</taxon>
    </lineage>
</organism>
<name>A0ABD1ER58_HYPHA</name>
<dbReference type="Pfam" id="PF02732">
    <property type="entry name" value="ERCC4"/>
    <property type="match status" value="1"/>
</dbReference>
<evidence type="ECO:0000313" key="15">
    <source>
        <dbReference type="EMBL" id="KAL1497572.1"/>
    </source>
</evidence>
<dbReference type="Gene3D" id="3.40.50.10130">
    <property type="match status" value="1"/>
</dbReference>
<dbReference type="InterPro" id="IPR010996">
    <property type="entry name" value="HHH_MUS81"/>
</dbReference>
<reference evidence="15 16" key="1">
    <citation type="submission" date="2024-05" db="EMBL/GenBank/DDBJ databases">
        <title>Genetic variation in Jamaican populations of the coffee berry borer (Hypothenemus hampei).</title>
        <authorList>
            <person name="Errbii M."/>
            <person name="Myrie A."/>
        </authorList>
    </citation>
    <scope>NUCLEOTIDE SEQUENCE [LARGE SCALE GENOMIC DNA]</scope>
    <source>
        <strain evidence="15">JA-Hopewell-2020-01-JO</strain>
        <tissue evidence="15">Whole body</tissue>
    </source>
</reference>
<dbReference type="PANTHER" id="PTHR13451">
    <property type="entry name" value="CLASS II CROSSOVER JUNCTION ENDONUCLEASE MUS81"/>
    <property type="match status" value="1"/>
</dbReference>
<dbReference type="FunFam" id="3.40.50.10130:FF:000003">
    <property type="entry name" value="Crossover junction endonuclease MUS81"/>
    <property type="match status" value="1"/>
</dbReference>
<dbReference type="InterPro" id="IPR047416">
    <property type="entry name" value="XPF_nuclease_Mus81"/>
</dbReference>
<dbReference type="Proteomes" id="UP001566132">
    <property type="component" value="Unassembled WGS sequence"/>
</dbReference>
<feature type="domain" description="ERCC4" evidence="14">
    <location>
        <begin position="177"/>
        <end position="271"/>
    </location>
</feature>
<dbReference type="GO" id="GO:0006308">
    <property type="term" value="P:DNA catabolic process"/>
    <property type="evidence" value="ECO:0007669"/>
    <property type="project" value="UniProtKB-UniRule"/>
</dbReference>
<keyword evidence="12 13" id="KW-0539">Nucleus</keyword>
<comment type="similarity">
    <text evidence="3 13">Belongs to the XPF family.</text>
</comment>
<dbReference type="SUPFAM" id="SSF47802">
    <property type="entry name" value="DNA polymerase beta, N-terminal domain-like"/>
    <property type="match status" value="1"/>
</dbReference>
<evidence type="ECO:0000256" key="13">
    <source>
        <dbReference type="RuleBase" id="RU369042"/>
    </source>
</evidence>
<accession>A0ABD1ER58</accession>
<dbReference type="GO" id="GO:0000727">
    <property type="term" value="P:double-strand break repair via break-induced replication"/>
    <property type="evidence" value="ECO:0007669"/>
    <property type="project" value="UniProtKB-UniRule"/>
</dbReference>
<evidence type="ECO:0000256" key="7">
    <source>
        <dbReference type="ARBA" id="ARBA00022763"/>
    </source>
</evidence>
<evidence type="ECO:0000256" key="4">
    <source>
        <dbReference type="ARBA" id="ARBA00022722"/>
    </source>
</evidence>
<dbReference type="EC" id="3.1.22.-" evidence="13"/>
<dbReference type="GO" id="GO:0008821">
    <property type="term" value="F:crossover junction DNA endonuclease activity"/>
    <property type="evidence" value="ECO:0007669"/>
    <property type="project" value="UniProtKB-UniRule"/>
</dbReference>
<dbReference type="CDD" id="cd20074">
    <property type="entry name" value="XPF_nuclease_Mus81"/>
    <property type="match status" value="1"/>
</dbReference>